<name>A0ABN7ULX3_GIGMA</name>
<evidence type="ECO:0000313" key="1">
    <source>
        <dbReference type="EMBL" id="CAG8616312.1"/>
    </source>
</evidence>
<dbReference type="Proteomes" id="UP000789901">
    <property type="component" value="Unassembled WGS sequence"/>
</dbReference>
<dbReference type="EMBL" id="CAJVQB010003733">
    <property type="protein sequence ID" value="CAG8616312.1"/>
    <property type="molecule type" value="Genomic_DNA"/>
</dbReference>
<keyword evidence="2" id="KW-1185">Reference proteome</keyword>
<reference evidence="1 2" key="1">
    <citation type="submission" date="2021-06" db="EMBL/GenBank/DDBJ databases">
        <authorList>
            <person name="Kallberg Y."/>
            <person name="Tangrot J."/>
            <person name="Rosling A."/>
        </authorList>
    </citation>
    <scope>NUCLEOTIDE SEQUENCE [LARGE SCALE GENOMIC DNA]</scope>
    <source>
        <strain evidence="1 2">120-4 pot B 10/14</strain>
    </source>
</reference>
<comment type="caution">
    <text evidence="1">The sequence shown here is derived from an EMBL/GenBank/DDBJ whole genome shotgun (WGS) entry which is preliminary data.</text>
</comment>
<accession>A0ABN7ULX3</accession>
<sequence>MHRAVHHVFKFSIYQVKSLFKNLLKIVDIRMISTYISGPELIYACTIN</sequence>
<protein>
    <submittedName>
        <fullName evidence="1">39731_t:CDS:1</fullName>
    </submittedName>
</protein>
<proteinExistence type="predicted"/>
<organism evidence="1 2">
    <name type="scientific">Gigaspora margarita</name>
    <dbReference type="NCBI Taxonomy" id="4874"/>
    <lineage>
        <taxon>Eukaryota</taxon>
        <taxon>Fungi</taxon>
        <taxon>Fungi incertae sedis</taxon>
        <taxon>Mucoromycota</taxon>
        <taxon>Glomeromycotina</taxon>
        <taxon>Glomeromycetes</taxon>
        <taxon>Diversisporales</taxon>
        <taxon>Gigasporaceae</taxon>
        <taxon>Gigaspora</taxon>
    </lineage>
</organism>
<gene>
    <name evidence="1" type="ORF">GMARGA_LOCUS7609</name>
</gene>
<evidence type="ECO:0000313" key="2">
    <source>
        <dbReference type="Proteomes" id="UP000789901"/>
    </source>
</evidence>